<reference evidence="17" key="1">
    <citation type="journal article" date="2019" name="Int. J. Syst. Evol. Microbiol.">
        <title>The Global Catalogue of Microorganisms (GCM) 10K type strain sequencing project: providing services to taxonomists for standard genome sequencing and annotation.</title>
        <authorList>
            <consortium name="The Broad Institute Genomics Platform"/>
            <consortium name="The Broad Institute Genome Sequencing Center for Infectious Disease"/>
            <person name="Wu L."/>
            <person name="Ma J."/>
        </authorList>
    </citation>
    <scope>NUCLEOTIDE SEQUENCE [LARGE SCALE GENOMIC DNA]</scope>
    <source>
        <strain evidence="17">CGMCC 4.7241</strain>
    </source>
</reference>
<evidence type="ECO:0000313" key="17">
    <source>
        <dbReference type="Proteomes" id="UP001595699"/>
    </source>
</evidence>
<evidence type="ECO:0000256" key="4">
    <source>
        <dbReference type="ARBA" id="ARBA00011962"/>
    </source>
</evidence>
<dbReference type="Pfam" id="PF18085">
    <property type="entry name" value="Mak_N_cap"/>
    <property type="match status" value="1"/>
</dbReference>
<keyword evidence="6" id="KW-0321">Glycogen metabolism</keyword>
<dbReference type="InterPro" id="IPR011009">
    <property type="entry name" value="Kinase-like_dom_sf"/>
</dbReference>
<evidence type="ECO:0000256" key="7">
    <source>
        <dbReference type="ARBA" id="ARBA00022679"/>
    </source>
</evidence>
<evidence type="ECO:0000256" key="8">
    <source>
        <dbReference type="ARBA" id="ARBA00022741"/>
    </source>
</evidence>
<proteinExistence type="inferred from homology"/>
<dbReference type="InterPro" id="IPR040999">
    <property type="entry name" value="Mak_N_cap"/>
</dbReference>
<evidence type="ECO:0000256" key="1">
    <source>
        <dbReference type="ARBA" id="ARBA00004964"/>
    </source>
</evidence>
<protein>
    <recommendedName>
        <fullName evidence="5">Maltokinase</fullName>
        <ecNumber evidence="4">2.7.1.175</ecNumber>
    </recommendedName>
    <alternativeName>
        <fullName evidence="13">Maltose-1-phosphate synthase</fullName>
    </alternativeName>
</protein>
<dbReference type="SUPFAM" id="SSF56112">
    <property type="entry name" value="Protein kinase-like (PK-like)"/>
    <property type="match status" value="1"/>
</dbReference>
<dbReference type="RefSeq" id="WP_205121937.1">
    <property type="nucleotide sequence ID" value="NZ_JAFBCM010000001.1"/>
</dbReference>
<evidence type="ECO:0000256" key="11">
    <source>
        <dbReference type="ARBA" id="ARBA00023056"/>
    </source>
</evidence>
<evidence type="ECO:0000256" key="12">
    <source>
        <dbReference type="ARBA" id="ARBA00023277"/>
    </source>
</evidence>
<dbReference type="Proteomes" id="UP001595699">
    <property type="component" value="Unassembled WGS sequence"/>
</dbReference>
<name>A0ABV7YRF2_9ACTN</name>
<comment type="subunit">
    <text evidence="3">Monomer.</text>
</comment>
<evidence type="ECO:0000256" key="13">
    <source>
        <dbReference type="ARBA" id="ARBA00031251"/>
    </source>
</evidence>
<comment type="catalytic activity">
    <reaction evidence="14">
        <text>D-maltose + ATP = alpha-maltose 1-phosphate + ADP + H(+)</text>
        <dbReference type="Rhea" id="RHEA:31915"/>
        <dbReference type="ChEBI" id="CHEBI:15378"/>
        <dbReference type="ChEBI" id="CHEBI:17306"/>
        <dbReference type="ChEBI" id="CHEBI:30616"/>
        <dbReference type="ChEBI" id="CHEBI:63576"/>
        <dbReference type="ChEBI" id="CHEBI:456216"/>
        <dbReference type="EC" id="2.7.1.175"/>
    </reaction>
</comment>
<evidence type="ECO:0000259" key="15">
    <source>
        <dbReference type="Pfam" id="PF18085"/>
    </source>
</evidence>
<keyword evidence="17" id="KW-1185">Reference proteome</keyword>
<evidence type="ECO:0000256" key="6">
    <source>
        <dbReference type="ARBA" id="ARBA00022600"/>
    </source>
</evidence>
<dbReference type="Gene3D" id="3.90.1200.10">
    <property type="match status" value="1"/>
</dbReference>
<dbReference type="EMBL" id="JBHRZH010000055">
    <property type="protein sequence ID" value="MFC3766455.1"/>
    <property type="molecule type" value="Genomic_DNA"/>
</dbReference>
<keyword evidence="12" id="KW-0119">Carbohydrate metabolism</keyword>
<organism evidence="16 17">
    <name type="scientific">Tenggerimyces flavus</name>
    <dbReference type="NCBI Taxonomy" id="1708749"/>
    <lineage>
        <taxon>Bacteria</taxon>
        <taxon>Bacillati</taxon>
        <taxon>Actinomycetota</taxon>
        <taxon>Actinomycetes</taxon>
        <taxon>Propionibacteriales</taxon>
        <taxon>Nocardioidaceae</taxon>
        <taxon>Tenggerimyces</taxon>
    </lineage>
</organism>
<evidence type="ECO:0000256" key="3">
    <source>
        <dbReference type="ARBA" id="ARBA00011245"/>
    </source>
</evidence>
<dbReference type="EC" id="2.7.1.175" evidence="4"/>
<gene>
    <name evidence="16" type="ORF">ACFOUW_36900</name>
</gene>
<evidence type="ECO:0000256" key="5">
    <source>
        <dbReference type="ARBA" id="ARBA00013882"/>
    </source>
</evidence>
<comment type="similarity">
    <text evidence="2">Belongs to the aminoglycoside phosphotransferase family.</text>
</comment>
<evidence type="ECO:0000313" key="16">
    <source>
        <dbReference type="EMBL" id="MFC3766455.1"/>
    </source>
</evidence>
<sequence length="489" mass="54478">MVRPNQQAGIHDFLERQRWFAGKGRTFTIEGIHPLEWLSPPGVWPAVRVELVTLRYETGEGDEGGRTDVYQLPLAYRDRPASESLAHAFVGEWEHPELDATVWAYDALHDKEATSYWLRGLLDERAEEDFSFHRTGDVGISGDEQSLVLTAEQSNTSLVFDEAALLKVFRRVHHGRNPDIVVHEAFASGGGRNVARLFGWLEAEWPVGDGGAKVDRGDLGMFSDFFRTATDGWELAITSVRDLYAEADLHADEVGGDFAAESYRLGATTAEVHTDLARLLQTAVWGPIELAKVTHGMYGRLDLATSLVPELAAYHEALRSAYDDLANYPDPVPVQRIHGDLHLGQTMRTVAGWRLIDFEGEPARAFAERDALDSPVRDVAGMLRSFDYAAQHLLTGTERPDALRGPGSEDHGQLEYRAQEWSDRNRAAFCEGYASVAGADLRDQAVLMRAYETDKAVYEVVYESRTRPDWVKIPLAAVRRLAGVDQEAT</sequence>
<evidence type="ECO:0000256" key="2">
    <source>
        <dbReference type="ARBA" id="ARBA00006219"/>
    </source>
</evidence>
<feature type="domain" description="Maltokinase N-terminal cap" evidence="15">
    <location>
        <begin position="13"/>
        <end position="110"/>
    </location>
</feature>
<keyword evidence="10" id="KW-0067">ATP-binding</keyword>
<keyword evidence="11" id="KW-0320">Glycogen biosynthesis</keyword>
<evidence type="ECO:0000256" key="10">
    <source>
        <dbReference type="ARBA" id="ARBA00022840"/>
    </source>
</evidence>
<keyword evidence="9" id="KW-0418">Kinase</keyword>
<keyword evidence="8" id="KW-0547">Nucleotide-binding</keyword>
<keyword evidence="7" id="KW-0808">Transferase</keyword>
<evidence type="ECO:0000256" key="14">
    <source>
        <dbReference type="ARBA" id="ARBA00049067"/>
    </source>
</evidence>
<accession>A0ABV7YRF2</accession>
<evidence type="ECO:0000256" key="9">
    <source>
        <dbReference type="ARBA" id="ARBA00022777"/>
    </source>
</evidence>
<comment type="caution">
    <text evidence="16">The sequence shown here is derived from an EMBL/GenBank/DDBJ whole genome shotgun (WGS) entry which is preliminary data.</text>
</comment>
<comment type="pathway">
    <text evidence="1">Glycan biosynthesis; glycogen biosynthesis.</text>
</comment>